<dbReference type="Gene3D" id="3.40.640.10">
    <property type="entry name" value="Type I PLP-dependent aspartate aminotransferase-like (Major domain)"/>
    <property type="match status" value="1"/>
</dbReference>
<dbReference type="InterPro" id="IPR049704">
    <property type="entry name" value="Aminotrans_3_PPA_site"/>
</dbReference>
<dbReference type="Pfam" id="PF00202">
    <property type="entry name" value="Aminotran_3"/>
    <property type="match status" value="1"/>
</dbReference>
<feature type="binding site" evidence="10">
    <location>
        <begin position="110"/>
        <end position="111"/>
    </location>
    <ligand>
        <name>pyridoxal 5'-phosphate</name>
        <dbReference type="ChEBI" id="CHEBI:597326"/>
    </ligand>
</feature>
<organism evidence="11 12">
    <name type="scientific">Chlorobium phaeovibrioides</name>
    <dbReference type="NCBI Taxonomy" id="1094"/>
    <lineage>
        <taxon>Bacteria</taxon>
        <taxon>Pseudomonadati</taxon>
        <taxon>Chlorobiota</taxon>
        <taxon>Chlorobiia</taxon>
        <taxon>Chlorobiales</taxon>
        <taxon>Chlorobiaceae</taxon>
        <taxon>Chlorobium/Pelodictyon group</taxon>
        <taxon>Chlorobium</taxon>
    </lineage>
</organism>
<dbReference type="InterPro" id="IPR015424">
    <property type="entry name" value="PyrdxlP-dep_Trfase"/>
</dbReference>
<dbReference type="InterPro" id="IPR015421">
    <property type="entry name" value="PyrdxlP-dep_Trfase_major"/>
</dbReference>
<dbReference type="GO" id="GO:0015995">
    <property type="term" value="P:chlorophyll biosynthetic process"/>
    <property type="evidence" value="ECO:0007669"/>
    <property type="project" value="UniProtKB-KW"/>
</dbReference>
<feature type="binding site" evidence="10">
    <location>
        <position position="390"/>
    </location>
    <ligand>
        <name>substrate</name>
    </ligand>
</feature>
<accession>A0A5M8ICX3</accession>
<dbReference type="AlphaFoldDB" id="A0A5M8ICX3"/>
<keyword evidence="4 10" id="KW-0808">Transferase</keyword>
<keyword evidence="3 10" id="KW-0032">Aminotransferase</keyword>
<feature type="binding site" evidence="10">
    <location>
        <position position="143"/>
    </location>
    <ligand>
        <name>substrate</name>
    </ligand>
</feature>
<dbReference type="InterPro" id="IPR015422">
    <property type="entry name" value="PyrdxlP-dep_Trfase_small"/>
</dbReference>
<keyword evidence="10" id="KW-0963">Cytoplasm</keyword>
<dbReference type="InterPro" id="IPR005815">
    <property type="entry name" value="BioA"/>
</dbReference>
<feature type="binding site" evidence="10">
    <location>
        <position position="306"/>
    </location>
    <ligand>
        <name>substrate</name>
    </ligand>
</feature>
<dbReference type="RefSeq" id="WP_151419652.1">
    <property type="nucleotide sequence ID" value="NZ_VMRG01000001.1"/>
</dbReference>
<proteinExistence type="inferred from homology"/>
<reference evidence="11 12" key="1">
    <citation type="submission" date="2019-07" db="EMBL/GenBank/DDBJ databases">
        <title>Draft genome Sequence of Chlorobium phaeovibrioides sp. strain PhvTcv-s14, from the Phylum Chlorobi.</title>
        <authorList>
            <person name="Babenko V."/>
            <person name="Boldyreva D."/>
            <person name="Kanygina A."/>
            <person name="Selezneva O."/>
            <person name="Akopiyan T."/>
            <person name="Lunina O."/>
        </authorList>
    </citation>
    <scope>NUCLEOTIDE SEQUENCE [LARGE SCALE GENOMIC DNA]</scope>
    <source>
        <strain evidence="11 12">GrTcv12</strain>
    </source>
</reference>
<evidence type="ECO:0000256" key="5">
    <source>
        <dbReference type="ARBA" id="ARBA00022691"/>
    </source>
</evidence>
<dbReference type="PIRSF" id="PIRSF000521">
    <property type="entry name" value="Transaminase_4ab_Lys_Orn"/>
    <property type="match status" value="1"/>
</dbReference>
<gene>
    <name evidence="10 11" type="primary">bioA</name>
    <name evidence="11" type="ORF">FP507_09540</name>
</gene>
<comment type="catalytic activity">
    <reaction evidence="9 10">
        <text>(8S)-8-amino-7-oxononanoate + S-adenosyl-L-methionine = S-adenosyl-4-methylsulfanyl-2-oxobutanoate + (7R,8S)-7,8-diammoniononanoate</text>
        <dbReference type="Rhea" id="RHEA:16861"/>
        <dbReference type="ChEBI" id="CHEBI:16490"/>
        <dbReference type="ChEBI" id="CHEBI:59789"/>
        <dbReference type="ChEBI" id="CHEBI:149468"/>
        <dbReference type="ChEBI" id="CHEBI:149469"/>
        <dbReference type="EC" id="2.6.1.62"/>
    </reaction>
</comment>
<keyword evidence="6 10" id="KW-0093">Biotin biosynthesis</keyword>
<dbReference type="GO" id="GO:0005737">
    <property type="term" value="C:cytoplasm"/>
    <property type="evidence" value="ECO:0007669"/>
    <property type="project" value="UniProtKB-SubCell"/>
</dbReference>
<name>A0A5M8ICX3_CHLPH</name>
<feature type="binding site" evidence="10">
    <location>
        <position position="244"/>
    </location>
    <ligand>
        <name>pyridoxal 5'-phosphate</name>
        <dbReference type="ChEBI" id="CHEBI:597326"/>
    </ligand>
</feature>
<comment type="pathway">
    <text evidence="2 10">Cofactor biosynthesis; biotin biosynthesis; 7,8-diaminononanoate from 8-amino-7-oxononanoate (SAM route): step 1/1.</text>
</comment>
<evidence type="ECO:0000256" key="7">
    <source>
        <dbReference type="ARBA" id="ARBA00022898"/>
    </source>
</evidence>
<dbReference type="SUPFAM" id="SSF53383">
    <property type="entry name" value="PLP-dependent transferases"/>
    <property type="match status" value="1"/>
</dbReference>
<dbReference type="FunFam" id="3.40.640.10:FF:000041">
    <property type="entry name" value="Adenosylmethionine-8-amino-7-oxononanoate aminotransferase"/>
    <property type="match status" value="1"/>
</dbReference>
<evidence type="ECO:0000313" key="11">
    <source>
        <dbReference type="EMBL" id="KAA6233243.1"/>
    </source>
</evidence>
<sequence>MIDLDFDRRYIWHPYTSMKNPLPVFPVAGASGVRLQLEDGRELVDGMSSWWAAIHGYSHPVLNSAVGKQLERMSHVMFGGLTHEPAVRLARQLVEMTPDSLDRVFFSDSGSVAVEIAIKMAVQYWEALSRPGKKRMLALRCGYHGDTFGAMSVSDPMTGMHSLFRGAIQEQFFAPAPRCRYGEPCTEEDIAPLAGLLEKHHDELAAVIVEPVVQGAGGMRFYSADWLVRLRELCTAYGVLLIFDEIATGFGRTGKLFAMEHAGVVPDILTVGKALTGGYMSLAATLASGEVADAISSGEPGVFMHGPTFMANPLATAVASASLGLLHSSSWQNSVQRIEAGLLRGLEPCHSIEGVVDVRVLGAIGVVELDRPVNMAAIQKEFVKRGVWVRPFGRLVYLMPPFIIDEGDLDLLTAALGEVVALEGVKG</sequence>
<dbReference type="EMBL" id="VMRG01000001">
    <property type="protein sequence ID" value="KAA6233243.1"/>
    <property type="molecule type" value="Genomic_DNA"/>
</dbReference>
<evidence type="ECO:0000256" key="4">
    <source>
        <dbReference type="ARBA" id="ARBA00022679"/>
    </source>
</evidence>
<evidence type="ECO:0000256" key="9">
    <source>
        <dbReference type="ARBA" id="ARBA00048449"/>
    </source>
</evidence>
<feature type="binding site" evidence="10">
    <location>
        <position position="50"/>
    </location>
    <ligand>
        <name>substrate</name>
    </ligand>
</feature>
<dbReference type="Gene3D" id="3.90.1150.10">
    <property type="entry name" value="Aspartate Aminotransferase, domain 1"/>
    <property type="match status" value="1"/>
</dbReference>
<evidence type="ECO:0000256" key="8">
    <source>
        <dbReference type="ARBA" id="ARBA00023171"/>
    </source>
</evidence>
<comment type="caution">
    <text evidence="11">The sequence shown here is derived from an EMBL/GenBank/DDBJ whole genome shotgun (WGS) entry which is preliminary data.</text>
</comment>
<dbReference type="NCBIfam" id="TIGR00508">
    <property type="entry name" value="bioA"/>
    <property type="match status" value="1"/>
</dbReference>
<comment type="subcellular location">
    <subcellularLocation>
        <location evidence="10">Cytoplasm</location>
    </subcellularLocation>
</comment>
<evidence type="ECO:0000256" key="1">
    <source>
        <dbReference type="ARBA" id="ARBA00001933"/>
    </source>
</evidence>
<comment type="similarity">
    <text evidence="10">Belongs to the class-III pyridoxal-phosphate-dependent aminotransferase family. BioA subfamily.</text>
</comment>
<evidence type="ECO:0000313" key="12">
    <source>
        <dbReference type="Proteomes" id="UP000327458"/>
    </source>
</evidence>
<dbReference type="UniPathway" id="UPA00078">
    <property type="reaction ID" value="UER00160"/>
</dbReference>
<feature type="binding site" evidence="10">
    <location>
        <begin position="307"/>
        <end position="308"/>
    </location>
    <ligand>
        <name>pyridoxal 5'-phosphate</name>
        <dbReference type="ChEBI" id="CHEBI:597326"/>
    </ligand>
</feature>
<dbReference type="PROSITE" id="PS00600">
    <property type="entry name" value="AA_TRANSFER_CLASS_3"/>
    <property type="match status" value="1"/>
</dbReference>
<comment type="subunit">
    <text evidence="10">Homodimer.</text>
</comment>
<keyword evidence="8" id="KW-0149">Chlorophyll biosynthesis</keyword>
<dbReference type="HAMAP" id="MF_00834">
    <property type="entry name" value="BioA"/>
    <property type="match status" value="1"/>
</dbReference>
<keyword evidence="5 10" id="KW-0949">S-adenosyl-L-methionine</keyword>
<feature type="modified residue" description="N6-(pyridoxal phosphate)lysine" evidence="10">
    <location>
        <position position="273"/>
    </location>
</feature>
<dbReference type="GO" id="GO:0004015">
    <property type="term" value="F:adenosylmethionine-8-amino-7-oxononanoate transaminase activity"/>
    <property type="evidence" value="ECO:0007669"/>
    <property type="project" value="UniProtKB-UniRule"/>
</dbReference>
<feature type="binding site" evidence="10">
    <location>
        <position position="273"/>
    </location>
    <ligand>
        <name>substrate</name>
    </ligand>
</feature>
<evidence type="ECO:0000256" key="2">
    <source>
        <dbReference type="ARBA" id="ARBA00005063"/>
    </source>
</evidence>
<dbReference type="InterPro" id="IPR005814">
    <property type="entry name" value="Aminotrans_3"/>
</dbReference>
<dbReference type="CDD" id="cd00610">
    <property type="entry name" value="OAT_like"/>
    <property type="match status" value="1"/>
</dbReference>
<evidence type="ECO:0000256" key="3">
    <source>
        <dbReference type="ARBA" id="ARBA00022576"/>
    </source>
</evidence>
<evidence type="ECO:0000256" key="10">
    <source>
        <dbReference type="HAMAP-Rule" id="MF_00834"/>
    </source>
</evidence>
<comment type="cofactor">
    <cofactor evidence="1 10">
        <name>pyridoxal 5'-phosphate</name>
        <dbReference type="ChEBI" id="CHEBI:597326"/>
    </cofactor>
</comment>
<dbReference type="Proteomes" id="UP000327458">
    <property type="component" value="Unassembled WGS sequence"/>
</dbReference>
<dbReference type="EC" id="2.6.1.62" evidence="10"/>
<dbReference type="PANTHER" id="PTHR42684:SF17">
    <property type="entry name" value="ADENOSYLMETHIONINE-8-AMINO-7-OXONONANOATE AMINOTRANSFERASE"/>
    <property type="match status" value="1"/>
</dbReference>
<dbReference type="GO" id="GO:0009102">
    <property type="term" value="P:biotin biosynthetic process"/>
    <property type="evidence" value="ECO:0007669"/>
    <property type="project" value="UniProtKB-UniRule"/>
</dbReference>
<evidence type="ECO:0000256" key="6">
    <source>
        <dbReference type="ARBA" id="ARBA00022756"/>
    </source>
</evidence>
<dbReference type="NCBIfam" id="NF005940">
    <property type="entry name" value="PRK07986.1"/>
    <property type="match status" value="1"/>
</dbReference>
<keyword evidence="7 10" id="KW-0663">Pyridoxal phosphate</keyword>
<feature type="site" description="Participates in the substrate recognition with KAPA and in a stacking interaction with the adenine ring of SAM" evidence="10">
    <location>
        <position position="15"/>
    </location>
</feature>
<protein>
    <recommendedName>
        <fullName evidence="10">Adenosylmethionine-8-amino-7-oxononanoate aminotransferase</fullName>
        <ecNumber evidence="10">2.6.1.62</ecNumber>
    </recommendedName>
    <alternativeName>
        <fullName evidence="10">7,8-diamino-pelargonic acid aminotransferase</fullName>
        <shortName evidence="10">DAPA AT</shortName>
        <shortName evidence="10">DAPA aminotransferase</shortName>
    </alternativeName>
    <alternativeName>
        <fullName evidence="10">7,8-diaminononanoate synthase</fullName>
        <shortName evidence="10">DANS</shortName>
    </alternativeName>
    <alternativeName>
        <fullName evidence="10">Diaminopelargonic acid synthase</fullName>
    </alternativeName>
</protein>
<comment type="function">
    <text evidence="10">Catalyzes the transfer of the alpha-amino group from S-adenosyl-L-methionine (SAM) to 7-keto-8-aminopelargonic acid (KAPA) to form 7,8-diaminopelargonic acid (DAPA). It is the only aminotransferase known to utilize SAM as an amino donor.</text>
</comment>
<dbReference type="GO" id="GO:0030170">
    <property type="term" value="F:pyridoxal phosphate binding"/>
    <property type="evidence" value="ECO:0007669"/>
    <property type="project" value="UniProtKB-UniRule"/>
</dbReference>
<dbReference type="PANTHER" id="PTHR42684">
    <property type="entry name" value="ADENOSYLMETHIONINE-8-AMINO-7-OXONONANOATE AMINOTRANSFERASE"/>
    <property type="match status" value="1"/>
</dbReference>
<dbReference type="NCBIfam" id="NF004624">
    <property type="entry name" value="PRK05964.1"/>
    <property type="match status" value="1"/>
</dbReference>